<dbReference type="EMBL" id="FXTN01000006">
    <property type="protein sequence ID" value="SMO72924.1"/>
    <property type="molecule type" value="Genomic_DNA"/>
</dbReference>
<dbReference type="AlphaFoldDB" id="A0A521DMH9"/>
<accession>A0A521DMH9</accession>
<keyword evidence="2" id="KW-1185">Reference proteome</keyword>
<gene>
    <name evidence="1" type="ORF">SAMN06265348_1061</name>
</gene>
<reference evidence="1 2" key="1">
    <citation type="submission" date="2017-05" db="EMBL/GenBank/DDBJ databases">
        <authorList>
            <person name="Varghese N."/>
            <person name="Submissions S."/>
        </authorList>
    </citation>
    <scope>NUCLEOTIDE SEQUENCE [LARGE SCALE GENOMIC DNA]</scope>
    <source>
        <strain evidence="1 2">DSM 19036</strain>
    </source>
</reference>
<protein>
    <submittedName>
        <fullName evidence="1">Uncharacterized protein</fullName>
    </submittedName>
</protein>
<proteinExistence type="predicted"/>
<sequence length="68" mass="7783">MLTLNILKQMENTTAIVKRCFLCGGHIAPENVRVSWGQRYCSMSCEDLGEERNQGRESVRFEVAEMES</sequence>
<organism evidence="1 2">
    <name type="scientific">Pedobacter westerhofensis</name>
    <dbReference type="NCBI Taxonomy" id="425512"/>
    <lineage>
        <taxon>Bacteria</taxon>
        <taxon>Pseudomonadati</taxon>
        <taxon>Bacteroidota</taxon>
        <taxon>Sphingobacteriia</taxon>
        <taxon>Sphingobacteriales</taxon>
        <taxon>Sphingobacteriaceae</taxon>
        <taxon>Pedobacter</taxon>
    </lineage>
</organism>
<name>A0A521DMH9_9SPHI</name>
<evidence type="ECO:0000313" key="1">
    <source>
        <dbReference type="EMBL" id="SMO72924.1"/>
    </source>
</evidence>
<dbReference type="Proteomes" id="UP000320300">
    <property type="component" value="Unassembled WGS sequence"/>
</dbReference>
<evidence type="ECO:0000313" key="2">
    <source>
        <dbReference type="Proteomes" id="UP000320300"/>
    </source>
</evidence>